<dbReference type="Proteomes" id="UP000242715">
    <property type="component" value="Unassembled WGS sequence"/>
</dbReference>
<dbReference type="AlphaFoldDB" id="A0A2Z6NF24"/>
<keyword evidence="2" id="KW-1185">Reference proteome</keyword>
<name>A0A2Z6NF24_TRISU</name>
<evidence type="ECO:0000313" key="1">
    <source>
        <dbReference type="EMBL" id="GAU42396.1"/>
    </source>
</evidence>
<organism evidence="1 2">
    <name type="scientific">Trifolium subterraneum</name>
    <name type="common">Subterranean clover</name>
    <dbReference type="NCBI Taxonomy" id="3900"/>
    <lineage>
        <taxon>Eukaryota</taxon>
        <taxon>Viridiplantae</taxon>
        <taxon>Streptophyta</taxon>
        <taxon>Embryophyta</taxon>
        <taxon>Tracheophyta</taxon>
        <taxon>Spermatophyta</taxon>
        <taxon>Magnoliopsida</taxon>
        <taxon>eudicotyledons</taxon>
        <taxon>Gunneridae</taxon>
        <taxon>Pentapetalae</taxon>
        <taxon>rosids</taxon>
        <taxon>fabids</taxon>
        <taxon>Fabales</taxon>
        <taxon>Fabaceae</taxon>
        <taxon>Papilionoideae</taxon>
        <taxon>50 kb inversion clade</taxon>
        <taxon>NPAAA clade</taxon>
        <taxon>Hologalegina</taxon>
        <taxon>IRL clade</taxon>
        <taxon>Trifolieae</taxon>
        <taxon>Trifolium</taxon>
    </lineage>
</organism>
<gene>
    <name evidence="1" type="ORF">TSUD_324510</name>
</gene>
<protein>
    <submittedName>
        <fullName evidence="1">Uncharacterized protein</fullName>
    </submittedName>
</protein>
<evidence type="ECO:0000313" key="2">
    <source>
        <dbReference type="Proteomes" id="UP000242715"/>
    </source>
</evidence>
<proteinExistence type="predicted"/>
<sequence>MVVAGPCFFPNVFSSIFHRKPPYPALKLNSRRILGIAPRFAMSIDQVSEKQKEIRRSWKEYLEQAKELIKADGGPPRWFSPLKCGSRLDNSPLMLFLPG</sequence>
<accession>A0A2Z6NF24</accession>
<dbReference type="EMBL" id="DF973918">
    <property type="protein sequence ID" value="GAU42396.1"/>
    <property type="molecule type" value="Genomic_DNA"/>
</dbReference>
<dbReference type="OrthoDB" id="1418673at2759"/>
<reference evidence="2" key="1">
    <citation type="journal article" date="2017" name="Front. Plant Sci.">
        <title>Climate Clever Clovers: New Paradigm to Reduce the Environmental Footprint of Ruminants by Breeding Low Methanogenic Forages Utilizing Haplotype Variation.</title>
        <authorList>
            <person name="Kaur P."/>
            <person name="Appels R."/>
            <person name="Bayer P.E."/>
            <person name="Keeble-Gagnere G."/>
            <person name="Wang J."/>
            <person name="Hirakawa H."/>
            <person name="Shirasawa K."/>
            <person name="Vercoe P."/>
            <person name="Stefanova K."/>
            <person name="Durmic Z."/>
            <person name="Nichols P."/>
            <person name="Revell C."/>
            <person name="Isobe S.N."/>
            <person name="Edwards D."/>
            <person name="Erskine W."/>
        </authorList>
    </citation>
    <scope>NUCLEOTIDE SEQUENCE [LARGE SCALE GENOMIC DNA]</scope>
    <source>
        <strain evidence="2">cv. Daliak</strain>
    </source>
</reference>